<reference evidence="1" key="1">
    <citation type="journal article" date="2022" name="Int. J. Mol. Sci.">
        <title>Draft Genome of Tanacetum Coccineum: Genomic Comparison of Closely Related Tanacetum-Family Plants.</title>
        <authorList>
            <person name="Yamashiro T."/>
            <person name="Shiraishi A."/>
            <person name="Nakayama K."/>
            <person name="Satake H."/>
        </authorList>
    </citation>
    <scope>NUCLEOTIDE SEQUENCE</scope>
</reference>
<evidence type="ECO:0000313" key="1">
    <source>
        <dbReference type="EMBL" id="GJS98156.1"/>
    </source>
</evidence>
<protein>
    <submittedName>
        <fullName evidence="1">Uncharacterized protein</fullName>
    </submittedName>
</protein>
<comment type="caution">
    <text evidence="1">The sequence shown here is derived from an EMBL/GenBank/DDBJ whole genome shotgun (WGS) entry which is preliminary data.</text>
</comment>
<proteinExistence type="predicted"/>
<evidence type="ECO:0000313" key="2">
    <source>
        <dbReference type="Proteomes" id="UP001151760"/>
    </source>
</evidence>
<sequence>MAWSARFLNRAIVFSFRSEDGSTVLFLDDQLKAFAVGGRGFTSNLEDDHGHTRLREHMKESESLLIIATEANDSSKSIQLPVDKPFATNRALFFKTFSNIHSNLIEKSI</sequence>
<dbReference type="Proteomes" id="UP001151760">
    <property type="component" value="Unassembled WGS sequence"/>
</dbReference>
<name>A0ABQ5A8U2_9ASTR</name>
<reference evidence="1" key="2">
    <citation type="submission" date="2022-01" db="EMBL/GenBank/DDBJ databases">
        <authorList>
            <person name="Yamashiro T."/>
            <person name="Shiraishi A."/>
            <person name="Satake H."/>
            <person name="Nakayama K."/>
        </authorList>
    </citation>
    <scope>NUCLEOTIDE SEQUENCE</scope>
</reference>
<accession>A0ABQ5A8U2</accession>
<organism evidence="1 2">
    <name type="scientific">Tanacetum coccineum</name>
    <dbReference type="NCBI Taxonomy" id="301880"/>
    <lineage>
        <taxon>Eukaryota</taxon>
        <taxon>Viridiplantae</taxon>
        <taxon>Streptophyta</taxon>
        <taxon>Embryophyta</taxon>
        <taxon>Tracheophyta</taxon>
        <taxon>Spermatophyta</taxon>
        <taxon>Magnoliopsida</taxon>
        <taxon>eudicotyledons</taxon>
        <taxon>Gunneridae</taxon>
        <taxon>Pentapetalae</taxon>
        <taxon>asterids</taxon>
        <taxon>campanulids</taxon>
        <taxon>Asterales</taxon>
        <taxon>Asteraceae</taxon>
        <taxon>Asteroideae</taxon>
        <taxon>Anthemideae</taxon>
        <taxon>Anthemidinae</taxon>
        <taxon>Tanacetum</taxon>
    </lineage>
</organism>
<dbReference type="EMBL" id="BQNB010012021">
    <property type="protein sequence ID" value="GJS98156.1"/>
    <property type="molecule type" value="Genomic_DNA"/>
</dbReference>
<gene>
    <name evidence="1" type="ORF">Tco_0819326</name>
</gene>
<keyword evidence="2" id="KW-1185">Reference proteome</keyword>